<dbReference type="PANTHER" id="PTHR10668">
    <property type="entry name" value="PHYTOENE DEHYDROGENASE"/>
    <property type="match status" value="1"/>
</dbReference>
<dbReference type="SUPFAM" id="SSF51905">
    <property type="entry name" value="FAD/NAD(P)-binding domain"/>
    <property type="match status" value="1"/>
</dbReference>
<dbReference type="PANTHER" id="PTHR10668:SF103">
    <property type="entry name" value="PYRIDINE NUCLEOTIDE-DISULFIDE OXIDOREDUCTASE DOMAIN-CONTAINING PROTEIN 2"/>
    <property type="match status" value="1"/>
</dbReference>
<comment type="caution">
    <text evidence="5">The sequence shown here is derived from an EMBL/GenBank/DDBJ whole genome shotgun (WGS) entry which is preliminary data.</text>
</comment>
<evidence type="ECO:0000256" key="3">
    <source>
        <dbReference type="ARBA" id="ARBA00040298"/>
    </source>
</evidence>
<dbReference type="GO" id="GO:0016491">
    <property type="term" value="F:oxidoreductase activity"/>
    <property type="evidence" value="ECO:0007669"/>
    <property type="project" value="InterPro"/>
</dbReference>
<dbReference type="RefSeq" id="WP_183191560.1">
    <property type="nucleotide sequence ID" value="NZ_JACICD010000010.1"/>
</dbReference>
<dbReference type="InterPro" id="IPR002937">
    <property type="entry name" value="Amino_oxidase"/>
</dbReference>
<evidence type="ECO:0000259" key="4">
    <source>
        <dbReference type="Pfam" id="PF01593"/>
    </source>
</evidence>
<reference evidence="5 6" key="1">
    <citation type="submission" date="2020-08" db="EMBL/GenBank/DDBJ databases">
        <title>Genomic Encyclopedia of Type Strains, Phase IV (KMG-IV): sequencing the most valuable type-strain genomes for metagenomic binning, comparative biology and taxonomic classification.</title>
        <authorList>
            <person name="Goeker M."/>
        </authorList>
    </citation>
    <scope>NUCLEOTIDE SEQUENCE [LARGE SCALE GENOMIC DNA]</scope>
    <source>
        <strain evidence="5 6">DSM 5895</strain>
    </source>
</reference>
<evidence type="ECO:0000256" key="1">
    <source>
        <dbReference type="ARBA" id="ARBA00037217"/>
    </source>
</evidence>
<gene>
    <name evidence="5" type="ORF">FHS55_004057</name>
</gene>
<comment type="subunit">
    <text evidence="2">Interacts with COX5B; this interaction may contribute to localize PYROXD2 to the inner face of the inner mitochondrial membrane.</text>
</comment>
<proteinExistence type="predicted"/>
<sequence>MRKTYDAVIIGAGHNGLTCAAYLGKAGLKVVLVERQPFVGGAAISREIFPGYKVSVASYWMSLLQPKIMRDLDLLNNGVDVIPVPPTFQPFDDGQSVIFWPDQKRLLEEIERISPADAAAYPAYEAHMERLVGHIRRLVFETPVDPSTMTLGDLLKAAGLGWRNRAAAPDIYDIWDLLTLSAHDFLTRWFESDKVLTIFGSYASGSAGMLSPKSPGSAYVLARPFLRENTTDMGPGGLVRGGMGSISDAMLKVATAHGAELITGRTVDKLLVRDGRAAGVRLDDGREIAAPVIISNAGAKATYFDIIGPEHLTGQVIGQVQRHRTTSIAFKINLATHALPRWTAYDQRRLNAPDPGGIVLAENSEELEDAFHSALQGRISPRPYLWITTPSAFDATVAPPGKHVVQIMGGHVPYTLEGREWDAAAKQELVDIVLAQICRYAPGFDREIIDAQVLTPRDIEEMFAMADGHVHHGEMSLDQVFFRRPIAHYADYRTPVKGMYMCGAACHPGGGVTGVPGHNAAREILRDLGKSFPAASSRL</sequence>
<evidence type="ECO:0000313" key="6">
    <source>
        <dbReference type="Proteomes" id="UP000533469"/>
    </source>
</evidence>
<keyword evidence="6" id="KW-1185">Reference proteome</keyword>
<comment type="function">
    <text evidence="1">Probable oxidoreductase that may play a role as regulator of mitochondrial function.</text>
</comment>
<dbReference type="AlphaFoldDB" id="A0A839ZFR9"/>
<protein>
    <recommendedName>
        <fullName evidence="3">Pyridine nucleotide-disulfide oxidoreductase domain-containing protein 2</fullName>
    </recommendedName>
</protein>
<organism evidence="5 6">
    <name type="scientific">Ancylobacter tetraedralis</name>
    <dbReference type="NCBI Taxonomy" id="217068"/>
    <lineage>
        <taxon>Bacteria</taxon>
        <taxon>Pseudomonadati</taxon>
        <taxon>Pseudomonadota</taxon>
        <taxon>Alphaproteobacteria</taxon>
        <taxon>Hyphomicrobiales</taxon>
        <taxon>Xanthobacteraceae</taxon>
        <taxon>Ancylobacter</taxon>
    </lineage>
</organism>
<accession>A0A839ZFR9</accession>
<evidence type="ECO:0000256" key="2">
    <source>
        <dbReference type="ARBA" id="ARBA00038825"/>
    </source>
</evidence>
<dbReference type="Proteomes" id="UP000533469">
    <property type="component" value="Unassembled WGS sequence"/>
</dbReference>
<feature type="domain" description="Amine oxidase" evidence="4">
    <location>
        <begin position="16"/>
        <end position="524"/>
    </location>
</feature>
<dbReference type="EMBL" id="JACICD010000010">
    <property type="protein sequence ID" value="MBB3773422.1"/>
    <property type="molecule type" value="Genomic_DNA"/>
</dbReference>
<dbReference type="Pfam" id="PF01593">
    <property type="entry name" value="Amino_oxidase"/>
    <property type="match status" value="1"/>
</dbReference>
<name>A0A839ZFR9_9HYPH</name>
<evidence type="ECO:0000313" key="5">
    <source>
        <dbReference type="EMBL" id="MBB3773422.1"/>
    </source>
</evidence>
<dbReference type="Gene3D" id="3.50.50.60">
    <property type="entry name" value="FAD/NAD(P)-binding domain"/>
    <property type="match status" value="2"/>
</dbReference>
<dbReference type="InterPro" id="IPR036188">
    <property type="entry name" value="FAD/NAD-bd_sf"/>
</dbReference>